<name>A0A7H8R6Q4_TALRU</name>
<accession>A0A7H8R6Q4</accession>
<dbReference type="Proteomes" id="UP000509510">
    <property type="component" value="Chromosome V"/>
</dbReference>
<feature type="transmembrane region" description="Helical" evidence="1">
    <location>
        <begin position="149"/>
        <end position="167"/>
    </location>
</feature>
<feature type="transmembrane region" description="Helical" evidence="1">
    <location>
        <begin position="39"/>
        <end position="60"/>
    </location>
</feature>
<feature type="domain" description="DUF7702" evidence="2">
    <location>
        <begin position="3"/>
        <end position="242"/>
    </location>
</feature>
<proteinExistence type="predicted"/>
<dbReference type="PANTHER" id="PTHR42109:SF2">
    <property type="entry name" value="INTEGRAL MEMBRANE PROTEIN"/>
    <property type="match status" value="1"/>
</dbReference>
<dbReference type="Pfam" id="PF24800">
    <property type="entry name" value="DUF7702"/>
    <property type="match status" value="1"/>
</dbReference>
<keyword evidence="1" id="KW-0812">Transmembrane</keyword>
<reference evidence="4" key="1">
    <citation type="submission" date="2020-06" db="EMBL/GenBank/DDBJ databases">
        <title>A chromosome-scale genome assembly of Talaromyces rugulosus W13939.</title>
        <authorList>
            <person name="Wang B."/>
            <person name="Guo L."/>
            <person name="Ye K."/>
            <person name="Wang L."/>
        </authorList>
    </citation>
    <scope>NUCLEOTIDE SEQUENCE [LARGE SCALE GENOMIC DNA]</scope>
    <source>
        <strain evidence="4">W13939</strain>
    </source>
</reference>
<keyword evidence="1" id="KW-1133">Transmembrane helix</keyword>
<dbReference type="PANTHER" id="PTHR42109">
    <property type="entry name" value="UNPLACED GENOMIC SCAFFOLD UM_SCAF_CONTIG_1.265, WHOLE GENOME SHOTGUN SEQUENCE"/>
    <property type="match status" value="1"/>
</dbReference>
<sequence length="314" mass="34532">MSIDYRHGLSILELIAFFPSLLMALVVAWRHGFDRSSGWLLFIIFSLLRIIGNSCYLATLSNPDNISLYTAWAVCSSVGMSPLTLGLAYSLSRVNDSIQRKSGRAYSPAIFRVLALVTLLAAILCIVGATSGSSPAKGITNTETKVGLVIYLLSWIGLLVVLFMMFARYSSIEQGEHRLVWAAMICVPILLIRLAYSMISTLGHNSSFNMITGNVTIQLVMVNIEEILITYIMLITGLTLSVRDKAVYGATDAAEAGRHSPGQTEMGQQYATGDYNSTFSTPLTEQKPRRRRLRGGPIMMLVGYIIDQVNSRRS</sequence>
<protein>
    <recommendedName>
        <fullName evidence="2">DUF7702 domain-containing protein</fullName>
    </recommendedName>
</protein>
<dbReference type="GeneID" id="55996684"/>
<dbReference type="EMBL" id="CP055902">
    <property type="protein sequence ID" value="QKX62044.1"/>
    <property type="molecule type" value="Genomic_DNA"/>
</dbReference>
<evidence type="ECO:0000313" key="3">
    <source>
        <dbReference type="EMBL" id="QKX62044.1"/>
    </source>
</evidence>
<feature type="transmembrane region" description="Helical" evidence="1">
    <location>
        <begin position="219"/>
        <end position="240"/>
    </location>
</feature>
<gene>
    <name evidence="3" type="ORF">TRUGW13939_09200</name>
</gene>
<feature type="transmembrane region" description="Helical" evidence="1">
    <location>
        <begin position="66"/>
        <end position="89"/>
    </location>
</feature>
<evidence type="ECO:0000259" key="2">
    <source>
        <dbReference type="Pfam" id="PF24800"/>
    </source>
</evidence>
<keyword evidence="1" id="KW-0472">Membrane</keyword>
<dbReference type="AlphaFoldDB" id="A0A7H8R6Q4"/>
<dbReference type="OrthoDB" id="2560628at2759"/>
<dbReference type="RefSeq" id="XP_035348218.1">
    <property type="nucleotide sequence ID" value="XM_035492325.1"/>
</dbReference>
<dbReference type="InterPro" id="IPR056119">
    <property type="entry name" value="DUF7702"/>
</dbReference>
<dbReference type="KEGG" id="trg:TRUGW13939_09200"/>
<keyword evidence="4" id="KW-1185">Reference proteome</keyword>
<evidence type="ECO:0000313" key="4">
    <source>
        <dbReference type="Proteomes" id="UP000509510"/>
    </source>
</evidence>
<feature type="transmembrane region" description="Helical" evidence="1">
    <location>
        <begin position="109"/>
        <end position="129"/>
    </location>
</feature>
<evidence type="ECO:0000256" key="1">
    <source>
        <dbReference type="SAM" id="Phobius"/>
    </source>
</evidence>
<organism evidence="3 4">
    <name type="scientific">Talaromyces rugulosus</name>
    <name type="common">Penicillium rugulosum</name>
    <dbReference type="NCBI Taxonomy" id="121627"/>
    <lineage>
        <taxon>Eukaryota</taxon>
        <taxon>Fungi</taxon>
        <taxon>Dikarya</taxon>
        <taxon>Ascomycota</taxon>
        <taxon>Pezizomycotina</taxon>
        <taxon>Eurotiomycetes</taxon>
        <taxon>Eurotiomycetidae</taxon>
        <taxon>Eurotiales</taxon>
        <taxon>Trichocomaceae</taxon>
        <taxon>Talaromyces</taxon>
        <taxon>Talaromyces sect. Islandici</taxon>
    </lineage>
</organism>
<feature type="transmembrane region" description="Helical" evidence="1">
    <location>
        <begin position="6"/>
        <end position="27"/>
    </location>
</feature>
<feature type="transmembrane region" description="Helical" evidence="1">
    <location>
        <begin position="179"/>
        <end position="199"/>
    </location>
</feature>